<dbReference type="PANTHER" id="PTHR40942:SF2">
    <property type="entry name" value="CYTOCHROME-RELATED"/>
    <property type="match status" value="1"/>
</dbReference>
<comment type="caution">
    <text evidence="9">The sequence shown here is derived from an EMBL/GenBank/DDBJ whole genome shotgun (WGS) entry which is preliminary data.</text>
</comment>
<dbReference type="eggNOG" id="COG3245">
    <property type="taxonomic scope" value="Bacteria"/>
</dbReference>
<organism evidence="9 10">
    <name type="scientific">Alcanivorax hongdengensis A-11-3</name>
    <dbReference type="NCBI Taxonomy" id="1177179"/>
    <lineage>
        <taxon>Bacteria</taxon>
        <taxon>Pseudomonadati</taxon>
        <taxon>Pseudomonadota</taxon>
        <taxon>Gammaproteobacteria</taxon>
        <taxon>Oceanospirillales</taxon>
        <taxon>Alcanivoracaceae</taxon>
        <taxon>Alcanivorax</taxon>
    </lineage>
</organism>
<evidence type="ECO:0000256" key="3">
    <source>
        <dbReference type="ARBA" id="ARBA00022723"/>
    </source>
</evidence>
<evidence type="ECO:0000259" key="8">
    <source>
        <dbReference type="PROSITE" id="PS51007"/>
    </source>
</evidence>
<dbReference type="RefSeq" id="WP_008929594.1">
    <property type="nucleotide sequence ID" value="NZ_AMRJ01000020.1"/>
</dbReference>
<accession>L0W9R8</accession>
<keyword evidence="3 6" id="KW-0479">Metal-binding</keyword>
<feature type="domain" description="Cytochrome c" evidence="8">
    <location>
        <begin position="77"/>
        <end position="157"/>
    </location>
</feature>
<dbReference type="GO" id="GO:0005506">
    <property type="term" value="F:iron ion binding"/>
    <property type="evidence" value="ECO:0007669"/>
    <property type="project" value="InterPro"/>
</dbReference>
<dbReference type="InterPro" id="IPR036909">
    <property type="entry name" value="Cyt_c-like_dom_sf"/>
</dbReference>
<evidence type="ECO:0000256" key="2">
    <source>
        <dbReference type="ARBA" id="ARBA00022617"/>
    </source>
</evidence>
<sequence length="158" mass="16296">MSKGIIAGLTIMLTLLVAGAASAKNAEEISPYPLGERSILSDRAVAERIKPVGSVCVKGKDCGASEVAAAGGDGEAKAPRSGEQVFNSACTPCHTAGVAGAPKVGNEQDWAPRIAKGEDTLLKHAVNGFNAMPPKGMCGDCSEQEIQNAIEYMIHKSE</sequence>
<evidence type="ECO:0000313" key="9">
    <source>
        <dbReference type="EMBL" id="EKF73706.1"/>
    </source>
</evidence>
<evidence type="ECO:0000256" key="1">
    <source>
        <dbReference type="ARBA" id="ARBA00022448"/>
    </source>
</evidence>
<feature type="chain" id="PRO_5003947790" evidence="7">
    <location>
        <begin position="24"/>
        <end position="158"/>
    </location>
</feature>
<name>L0W9R8_9GAMM</name>
<dbReference type="PROSITE" id="PS51007">
    <property type="entry name" value="CYTC"/>
    <property type="match status" value="1"/>
</dbReference>
<dbReference type="GO" id="GO:0020037">
    <property type="term" value="F:heme binding"/>
    <property type="evidence" value="ECO:0007669"/>
    <property type="project" value="InterPro"/>
</dbReference>
<dbReference type="EMBL" id="AMRJ01000020">
    <property type="protein sequence ID" value="EKF73706.1"/>
    <property type="molecule type" value="Genomic_DNA"/>
</dbReference>
<dbReference type="SUPFAM" id="SSF46626">
    <property type="entry name" value="Cytochrome c"/>
    <property type="match status" value="1"/>
</dbReference>
<dbReference type="OrthoDB" id="9814708at2"/>
<dbReference type="Proteomes" id="UP000010164">
    <property type="component" value="Unassembled WGS sequence"/>
</dbReference>
<dbReference type="InterPro" id="IPR002323">
    <property type="entry name" value="Cyt_CIE"/>
</dbReference>
<keyword evidence="1" id="KW-0813">Transport</keyword>
<evidence type="ECO:0000256" key="5">
    <source>
        <dbReference type="ARBA" id="ARBA00023004"/>
    </source>
</evidence>
<keyword evidence="7" id="KW-0732">Signal</keyword>
<evidence type="ECO:0000256" key="7">
    <source>
        <dbReference type="SAM" id="SignalP"/>
    </source>
</evidence>
<dbReference type="PRINTS" id="PR00607">
    <property type="entry name" value="CYTCHROMECIE"/>
</dbReference>
<keyword evidence="2 6" id="KW-0349">Heme</keyword>
<evidence type="ECO:0000313" key="10">
    <source>
        <dbReference type="Proteomes" id="UP000010164"/>
    </source>
</evidence>
<reference evidence="9 10" key="1">
    <citation type="journal article" date="2012" name="J. Bacteriol.">
        <title>Genome Sequence of the Alkane-Degrading Bacterium Alcanivorax hongdengensis Type Strain A-11-3.</title>
        <authorList>
            <person name="Lai Q."/>
            <person name="Shao Z."/>
        </authorList>
    </citation>
    <scope>NUCLEOTIDE SEQUENCE [LARGE SCALE GENOMIC DNA]</scope>
    <source>
        <strain evidence="9 10">A-11-3</strain>
    </source>
</reference>
<dbReference type="PANTHER" id="PTHR40942">
    <property type="match status" value="1"/>
</dbReference>
<dbReference type="PATRIC" id="fig|1177179.3.peg.2420"/>
<keyword evidence="5 6" id="KW-0408">Iron</keyword>
<keyword evidence="4" id="KW-0249">Electron transport</keyword>
<evidence type="ECO:0000256" key="4">
    <source>
        <dbReference type="ARBA" id="ARBA00022982"/>
    </source>
</evidence>
<dbReference type="InterPro" id="IPR009056">
    <property type="entry name" value="Cyt_c-like_dom"/>
</dbReference>
<feature type="signal peptide" evidence="7">
    <location>
        <begin position="1"/>
        <end position="23"/>
    </location>
</feature>
<evidence type="ECO:0000256" key="6">
    <source>
        <dbReference type="PROSITE-ProRule" id="PRU00433"/>
    </source>
</evidence>
<dbReference type="AlphaFoldDB" id="L0W9R8"/>
<dbReference type="STRING" id="1177179.A11A3_12108"/>
<keyword evidence="10" id="KW-1185">Reference proteome</keyword>
<dbReference type="Pfam" id="PF13442">
    <property type="entry name" value="Cytochrome_CBB3"/>
    <property type="match status" value="1"/>
</dbReference>
<protein>
    <submittedName>
        <fullName evidence="9">Cytochrome c5</fullName>
    </submittedName>
</protein>
<dbReference type="Gene3D" id="1.10.760.10">
    <property type="entry name" value="Cytochrome c-like domain"/>
    <property type="match status" value="1"/>
</dbReference>
<gene>
    <name evidence="9" type="ORF">A11A3_12108</name>
</gene>
<dbReference type="GO" id="GO:0009055">
    <property type="term" value="F:electron transfer activity"/>
    <property type="evidence" value="ECO:0007669"/>
    <property type="project" value="InterPro"/>
</dbReference>
<proteinExistence type="predicted"/>